<dbReference type="InterPro" id="IPR051663">
    <property type="entry name" value="CLec_Tetranectin-domain"/>
</dbReference>
<feature type="domain" description="C-type lectin" evidence="6">
    <location>
        <begin position="29"/>
        <end position="147"/>
    </location>
</feature>
<name>A0AAV4C7U7_9GAST</name>
<evidence type="ECO:0000256" key="3">
    <source>
        <dbReference type="ARBA" id="ARBA00022729"/>
    </source>
</evidence>
<dbReference type="EMBL" id="BLXT01005980">
    <property type="protein sequence ID" value="GFO27938.1"/>
    <property type="molecule type" value="Genomic_DNA"/>
</dbReference>
<gene>
    <name evidence="7" type="ORF">PoB_005444300</name>
</gene>
<accession>A0AAV4C7U7</accession>
<reference evidence="7 8" key="1">
    <citation type="journal article" date="2021" name="Elife">
        <title>Chloroplast acquisition without the gene transfer in kleptoplastic sea slugs, Plakobranchus ocellatus.</title>
        <authorList>
            <person name="Maeda T."/>
            <person name="Takahashi S."/>
            <person name="Yoshida T."/>
            <person name="Shimamura S."/>
            <person name="Takaki Y."/>
            <person name="Nagai Y."/>
            <person name="Toyoda A."/>
            <person name="Suzuki Y."/>
            <person name="Arimoto A."/>
            <person name="Ishii H."/>
            <person name="Satoh N."/>
            <person name="Nishiyama T."/>
            <person name="Hasebe M."/>
            <person name="Maruyama T."/>
            <person name="Minagawa J."/>
            <person name="Obokata J."/>
            <person name="Shigenobu S."/>
        </authorList>
    </citation>
    <scope>NUCLEOTIDE SEQUENCE [LARGE SCALE GENOMIC DNA]</scope>
</reference>
<feature type="signal peptide" evidence="5">
    <location>
        <begin position="1"/>
        <end position="20"/>
    </location>
</feature>
<keyword evidence="8" id="KW-1185">Reference proteome</keyword>
<evidence type="ECO:0000256" key="5">
    <source>
        <dbReference type="SAM" id="SignalP"/>
    </source>
</evidence>
<sequence length="150" mass="17684">MSSSLILLLIGVFKIASVQGYVTYTYDERNGKQYHISNEHEPFNLAKMNGRCKEIGGYLVEIEDYGEYMFVQRVINFVRGRGPFFTGLTDEQHEGRFLNYNDKTPAKYLRWRWFQPDNWYGEDCVEIGYRGSFNDIGCEKWGRYICEVPK</sequence>
<protein>
    <submittedName>
        <fullName evidence="7">Collectin-12</fullName>
    </submittedName>
</protein>
<dbReference type="CDD" id="cd00037">
    <property type="entry name" value="CLECT"/>
    <property type="match status" value="1"/>
</dbReference>
<evidence type="ECO:0000256" key="1">
    <source>
        <dbReference type="ARBA" id="ARBA00004613"/>
    </source>
</evidence>
<evidence type="ECO:0000259" key="6">
    <source>
        <dbReference type="PROSITE" id="PS50041"/>
    </source>
</evidence>
<keyword evidence="4" id="KW-0430">Lectin</keyword>
<evidence type="ECO:0000313" key="7">
    <source>
        <dbReference type="EMBL" id="GFO27938.1"/>
    </source>
</evidence>
<dbReference type="Proteomes" id="UP000735302">
    <property type="component" value="Unassembled WGS sequence"/>
</dbReference>
<dbReference type="GO" id="GO:0005615">
    <property type="term" value="C:extracellular space"/>
    <property type="evidence" value="ECO:0007669"/>
    <property type="project" value="TreeGrafter"/>
</dbReference>
<dbReference type="PROSITE" id="PS50041">
    <property type="entry name" value="C_TYPE_LECTIN_2"/>
    <property type="match status" value="1"/>
</dbReference>
<dbReference type="InterPro" id="IPR001304">
    <property type="entry name" value="C-type_lectin-like"/>
</dbReference>
<dbReference type="InterPro" id="IPR016187">
    <property type="entry name" value="CTDL_fold"/>
</dbReference>
<comment type="caution">
    <text evidence="7">The sequence shown here is derived from an EMBL/GenBank/DDBJ whole genome shotgun (WGS) entry which is preliminary data.</text>
</comment>
<organism evidence="7 8">
    <name type="scientific">Plakobranchus ocellatus</name>
    <dbReference type="NCBI Taxonomy" id="259542"/>
    <lineage>
        <taxon>Eukaryota</taxon>
        <taxon>Metazoa</taxon>
        <taxon>Spiralia</taxon>
        <taxon>Lophotrochozoa</taxon>
        <taxon>Mollusca</taxon>
        <taxon>Gastropoda</taxon>
        <taxon>Heterobranchia</taxon>
        <taxon>Euthyneura</taxon>
        <taxon>Panpulmonata</taxon>
        <taxon>Sacoglossa</taxon>
        <taxon>Placobranchoidea</taxon>
        <taxon>Plakobranchidae</taxon>
        <taxon>Plakobranchus</taxon>
    </lineage>
</organism>
<evidence type="ECO:0000313" key="8">
    <source>
        <dbReference type="Proteomes" id="UP000735302"/>
    </source>
</evidence>
<keyword evidence="2" id="KW-0964">Secreted</keyword>
<evidence type="ECO:0000256" key="4">
    <source>
        <dbReference type="ARBA" id="ARBA00022734"/>
    </source>
</evidence>
<comment type="subcellular location">
    <subcellularLocation>
        <location evidence="1">Secreted</location>
    </subcellularLocation>
</comment>
<dbReference type="SUPFAM" id="SSF56436">
    <property type="entry name" value="C-type lectin-like"/>
    <property type="match status" value="1"/>
</dbReference>
<proteinExistence type="predicted"/>
<evidence type="ECO:0000256" key="2">
    <source>
        <dbReference type="ARBA" id="ARBA00022525"/>
    </source>
</evidence>
<dbReference type="InterPro" id="IPR016186">
    <property type="entry name" value="C-type_lectin-like/link_sf"/>
</dbReference>
<dbReference type="AlphaFoldDB" id="A0AAV4C7U7"/>
<dbReference type="Pfam" id="PF00059">
    <property type="entry name" value="Lectin_C"/>
    <property type="match status" value="1"/>
</dbReference>
<dbReference type="SMART" id="SM00034">
    <property type="entry name" value="CLECT"/>
    <property type="match status" value="1"/>
</dbReference>
<dbReference type="PANTHER" id="PTHR22799">
    <property type="entry name" value="TETRANECTIN-RELATED"/>
    <property type="match status" value="1"/>
</dbReference>
<dbReference type="GO" id="GO:0030246">
    <property type="term" value="F:carbohydrate binding"/>
    <property type="evidence" value="ECO:0007669"/>
    <property type="project" value="UniProtKB-KW"/>
</dbReference>
<dbReference type="PANTHER" id="PTHR22799:SF1">
    <property type="entry name" value="C-TYPE LECTIN DOMAIN FAMILY 11 MEMBER A"/>
    <property type="match status" value="1"/>
</dbReference>
<dbReference type="GO" id="GO:0008083">
    <property type="term" value="F:growth factor activity"/>
    <property type="evidence" value="ECO:0007669"/>
    <property type="project" value="TreeGrafter"/>
</dbReference>
<feature type="chain" id="PRO_5043887243" evidence="5">
    <location>
        <begin position="21"/>
        <end position="150"/>
    </location>
</feature>
<dbReference type="Gene3D" id="3.10.100.10">
    <property type="entry name" value="Mannose-Binding Protein A, subunit A"/>
    <property type="match status" value="1"/>
</dbReference>
<keyword evidence="3 5" id="KW-0732">Signal</keyword>